<comment type="caution">
    <text evidence="9">The sequence shown here is derived from an EMBL/GenBank/DDBJ whole genome shotgun (WGS) entry which is preliminary data.</text>
</comment>
<dbReference type="EMBL" id="JAVRER010000063">
    <property type="protein sequence ID" value="MDT0419097.1"/>
    <property type="molecule type" value="Genomic_DNA"/>
</dbReference>
<dbReference type="PROSITE" id="PS00086">
    <property type="entry name" value="CYTOCHROME_P450"/>
    <property type="match status" value="1"/>
</dbReference>
<comment type="cofactor">
    <cofactor evidence="7">
        <name>heme</name>
        <dbReference type="ChEBI" id="CHEBI:30413"/>
    </cofactor>
</comment>
<organism evidence="9 10">
    <name type="scientific">Streptomyces evansiae</name>
    <dbReference type="NCBI Taxonomy" id="3075535"/>
    <lineage>
        <taxon>Bacteria</taxon>
        <taxon>Bacillati</taxon>
        <taxon>Actinomycetota</taxon>
        <taxon>Actinomycetes</taxon>
        <taxon>Kitasatosporales</taxon>
        <taxon>Streptomycetaceae</taxon>
        <taxon>Streptomyces</taxon>
    </lineage>
</organism>
<dbReference type="InterPro" id="IPR002403">
    <property type="entry name" value="Cyt_P450_E_grp-IV"/>
</dbReference>
<dbReference type="InterPro" id="IPR050196">
    <property type="entry name" value="Cytochrome_P450_Monoox"/>
</dbReference>
<accession>A0ABD5ED27</accession>
<sequence length="460" mass="50611">MSPRTPPTAPPEGTPRTAPLAAGALPLLGHAPALARGPLPFLEGLRAHGEVVRIALGPKQVLAVCAPDLVGTLLTRPEFTVGGPLWDTLEILLGKGVATSNGPRHRRQRRTIQPAFRPERIASYARVMTEEAVRTAGSWRDGEITDVGAEMFRTGVRIVSRSLLEVDATGTELADRIAHALHTVFGGLYQRMILSFGPLHRLPTPANRRFNAALAELHTLVRQLVREARAHDSGEAAPDDDLLSVLLHATGENGAPLPDEEIHDNVVSLVVAAAENVAATLAWTFHLLAQHPEWERGLREEVESVAPDRPVDFEDLPKLTLTRNLVSESMRIRPAAWIFTRRAASDTELGGYRVPAGTDVLYSPWALQHDPRSFPEPHRFDPDRWLPERAAEIPRHAFIPFGIGNRKCPGDIYSLTELALVLANTVRDWHVENVPGRTNPRPRIGITLQPRATVLRVRRA</sequence>
<comment type="similarity">
    <text evidence="1 8">Belongs to the cytochrome P450 family.</text>
</comment>
<feature type="binding site" description="axial binding residue" evidence="7">
    <location>
        <position position="408"/>
    </location>
    <ligand>
        <name>heme</name>
        <dbReference type="ChEBI" id="CHEBI:30413"/>
    </ligand>
    <ligandPart>
        <name>Fe</name>
        <dbReference type="ChEBI" id="CHEBI:18248"/>
    </ligandPart>
</feature>
<protein>
    <submittedName>
        <fullName evidence="9">Cytochrome P450</fullName>
    </submittedName>
</protein>
<dbReference type="Gene3D" id="1.10.630.10">
    <property type="entry name" value="Cytochrome P450"/>
    <property type="match status" value="1"/>
</dbReference>
<dbReference type="PRINTS" id="PR00385">
    <property type="entry name" value="P450"/>
</dbReference>
<dbReference type="CDD" id="cd11049">
    <property type="entry name" value="CYP170A1-like"/>
    <property type="match status" value="1"/>
</dbReference>
<dbReference type="RefSeq" id="WP_093853028.1">
    <property type="nucleotide sequence ID" value="NZ_JAVRER010000063.1"/>
</dbReference>
<reference evidence="10" key="1">
    <citation type="submission" date="2023-07" db="EMBL/GenBank/DDBJ databases">
        <title>30 novel species of actinomycetes from the DSMZ collection.</title>
        <authorList>
            <person name="Nouioui I."/>
        </authorList>
    </citation>
    <scope>NUCLEOTIDE SEQUENCE [LARGE SCALE GENOMIC DNA]</scope>
    <source>
        <strain evidence="10">DSM 41982</strain>
    </source>
</reference>
<dbReference type="Proteomes" id="UP001183607">
    <property type="component" value="Unassembled WGS sequence"/>
</dbReference>
<dbReference type="PANTHER" id="PTHR24291:SF50">
    <property type="entry name" value="BIFUNCTIONAL ALBAFLAVENONE MONOOXYGENASE_TERPENE SYNTHASE"/>
    <property type="match status" value="1"/>
</dbReference>
<dbReference type="GO" id="GO:0004497">
    <property type="term" value="F:monooxygenase activity"/>
    <property type="evidence" value="ECO:0007669"/>
    <property type="project" value="UniProtKB-KW"/>
</dbReference>
<name>A0ABD5ED27_9ACTN</name>
<dbReference type="InterPro" id="IPR017972">
    <property type="entry name" value="Cyt_P450_CS"/>
</dbReference>
<evidence type="ECO:0000256" key="4">
    <source>
        <dbReference type="ARBA" id="ARBA00023002"/>
    </source>
</evidence>
<keyword evidence="3 7" id="KW-0479">Metal-binding</keyword>
<dbReference type="InterPro" id="IPR001128">
    <property type="entry name" value="Cyt_P450"/>
</dbReference>
<keyword evidence="2 7" id="KW-0349">Heme</keyword>
<proteinExistence type="inferred from homology"/>
<evidence type="ECO:0000256" key="3">
    <source>
        <dbReference type="ARBA" id="ARBA00022723"/>
    </source>
</evidence>
<dbReference type="Pfam" id="PF00067">
    <property type="entry name" value="p450"/>
    <property type="match status" value="1"/>
</dbReference>
<evidence type="ECO:0000256" key="8">
    <source>
        <dbReference type="RuleBase" id="RU000461"/>
    </source>
</evidence>
<keyword evidence="4 8" id="KW-0560">Oxidoreductase</keyword>
<evidence type="ECO:0000256" key="7">
    <source>
        <dbReference type="PIRSR" id="PIRSR602403-1"/>
    </source>
</evidence>
<dbReference type="GO" id="GO:0046872">
    <property type="term" value="F:metal ion binding"/>
    <property type="evidence" value="ECO:0007669"/>
    <property type="project" value="UniProtKB-KW"/>
</dbReference>
<evidence type="ECO:0000256" key="5">
    <source>
        <dbReference type="ARBA" id="ARBA00023004"/>
    </source>
</evidence>
<gene>
    <name evidence="9" type="ORF">RM574_26805</name>
</gene>
<dbReference type="PANTHER" id="PTHR24291">
    <property type="entry name" value="CYTOCHROME P450 FAMILY 4"/>
    <property type="match status" value="1"/>
</dbReference>
<keyword evidence="6 8" id="KW-0503">Monooxygenase</keyword>
<evidence type="ECO:0000313" key="9">
    <source>
        <dbReference type="EMBL" id="MDT0419097.1"/>
    </source>
</evidence>
<dbReference type="InterPro" id="IPR036396">
    <property type="entry name" value="Cyt_P450_sf"/>
</dbReference>
<evidence type="ECO:0000256" key="2">
    <source>
        <dbReference type="ARBA" id="ARBA00022617"/>
    </source>
</evidence>
<dbReference type="AlphaFoldDB" id="A0ABD5ED27"/>
<evidence type="ECO:0000256" key="6">
    <source>
        <dbReference type="ARBA" id="ARBA00023033"/>
    </source>
</evidence>
<dbReference type="SUPFAM" id="SSF48264">
    <property type="entry name" value="Cytochrome P450"/>
    <property type="match status" value="1"/>
</dbReference>
<evidence type="ECO:0000313" key="10">
    <source>
        <dbReference type="Proteomes" id="UP001183607"/>
    </source>
</evidence>
<keyword evidence="5 7" id="KW-0408">Iron</keyword>
<dbReference type="PRINTS" id="PR00465">
    <property type="entry name" value="EP450IV"/>
</dbReference>
<evidence type="ECO:0000256" key="1">
    <source>
        <dbReference type="ARBA" id="ARBA00010617"/>
    </source>
</evidence>